<evidence type="ECO:0000259" key="8">
    <source>
        <dbReference type="PROSITE" id="PS50202"/>
    </source>
</evidence>
<dbReference type="OrthoDB" id="264603at2759"/>
<dbReference type="GO" id="GO:0160214">
    <property type="term" value="F:endoplasmic reticulum-plasma membrane adaptor activity"/>
    <property type="evidence" value="ECO:0007669"/>
    <property type="project" value="UniProtKB-ARBA"/>
</dbReference>
<dbReference type="FunFam" id="2.60.40.10:FF:000813">
    <property type="entry name" value="Vesicle-associated protein 1-1"/>
    <property type="match status" value="1"/>
</dbReference>
<dbReference type="InterPro" id="IPR013783">
    <property type="entry name" value="Ig-like_fold"/>
</dbReference>
<protein>
    <recommendedName>
        <fullName evidence="8">MSP domain-containing protein</fullName>
    </recommendedName>
</protein>
<comment type="caution">
    <text evidence="9">The sequence shown here is derived from an EMBL/GenBank/DDBJ whole genome shotgun (WGS) entry which is preliminary data.</text>
</comment>
<dbReference type="GO" id="GO:0033149">
    <property type="term" value="F:FFAT motif binding"/>
    <property type="evidence" value="ECO:0007669"/>
    <property type="project" value="TreeGrafter"/>
</dbReference>
<dbReference type="GO" id="GO:0035091">
    <property type="term" value="F:phosphatidylinositol binding"/>
    <property type="evidence" value="ECO:0007669"/>
    <property type="project" value="UniProtKB-ARBA"/>
</dbReference>
<evidence type="ECO:0000256" key="4">
    <source>
        <dbReference type="ARBA" id="ARBA00022989"/>
    </source>
</evidence>
<keyword evidence="10" id="KW-1185">Reference proteome</keyword>
<feature type="domain" description="MSP" evidence="8">
    <location>
        <begin position="2"/>
        <end position="125"/>
    </location>
</feature>
<proteinExistence type="inferred from homology"/>
<evidence type="ECO:0000256" key="3">
    <source>
        <dbReference type="ARBA" id="ARBA00022692"/>
    </source>
</evidence>
<dbReference type="PROSITE" id="PS50202">
    <property type="entry name" value="MSP"/>
    <property type="match status" value="1"/>
</dbReference>
<evidence type="ECO:0000256" key="1">
    <source>
        <dbReference type="ARBA" id="ARBA00004163"/>
    </source>
</evidence>
<dbReference type="InterPro" id="IPR008962">
    <property type="entry name" value="PapD-like_sf"/>
</dbReference>
<dbReference type="GO" id="GO:0005886">
    <property type="term" value="C:plasma membrane"/>
    <property type="evidence" value="ECO:0007669"/>
    <property type="project" value="TreeGrafter"/>
</dbReference>
<evidence type="ECO:0000256" key="5">
    <source>
        <dbReference type="ARBA" id="ARBA00023136"/>
    </source>
</evidence>
<dbReference type="STRING" id="321146.A0A139HP05"/>
<feature type="compositionally biased region" description="Polar residues" evidence="6">
    <location>
        <begin position="162"/>
        <end position="175"/>
    </location>
</feature>
<dbReference type="SUPFAM" id="SSF49354">
    <property type="entry name" value="PapD-like"/>
    <property type="match status" value="1"/>
</dbReference>
<dbReference type="AlphaFoldDB" id="A0A139HP05"/>
<dbReference type="GO" id="GO:0140506">
    <property type="term" value="F:endoplasmic reticulum-autophagosome adaptor activity"/>
    <property type="evidence" value="ECO:0007669"/>
    <property type="project" value="UniProtKB-ARBA"/>
</dbReference>
<sequence>MSVELNPPELGFKRPFTHEVSQVLRLRNPNSDPVAFKVKTTAPKQYCVRPNSGRIEPNGEVEVQVLLQAMKEDPPPDARCRDKFLVQSVAISADRDVHNVAQIWANIEQTAKSSIQEKKIRVNFLPADGSAGVGVAATNGVSHHDEEPPAYTSPTPPAVTPQRPSHSAASDYNKSPEQDFAPSNSTLGSATAAVSSATGISQADLQKKLDDANATISRLQAQAAEATGLRQRKTVGDTATTAKSGPATALQTSPSGGVPVQIVAALCLLSFLIAYFLF</sequence>
<evidence type="ECO:0000256" key="2">
    <source>
        <dbReference type="ARBA" id="ARBA00008932"/>
    </source>
</evidence>
<feature type="compositionally biased region" description="Polar residues" evidence="6">
    <location>
        <begin position="237"/>
        <end position="254"/>
    </location>
</feature>
<dbReference type="GO" id="GO:0061817">
    <property type="term" value="P:endoplasmic reticulum-plasma membrane tethering"/>
    <property type="evidence" value="ECO:0007669"/>
    <property type="project" value="UniProtKB-ARBA"/>
</dbReference>
<dbReference type="Pfam" id="PF00635">
    <property type="entry name" value="Motile_Sperm"/>
    <property type="match status" value="1"/>
</dbReference>
<feature type="transmembrane region" description="Helical" evidence="7">
    <location>
        <begin position="258"/>
        <end position="277"/>
    </location>
</feature>
<dbReference type="InterPro" id="IPR000535">
    <property type="entry name" value="MSP_dom"/>
</dbReference>
<dbReference type="Gene3D" id="2.60.40.10">
    <property type="entry name" value="Immunoglobulins"/>
    <property type="match status" value="1"/>
</dbReference>
<comment type="similarity">
    <text evidence="2">Belongs to the VAMP-associated protein (VAP) (TC 9.B.17) family.</text>
</comment>
<keyword evidence="3 7" id="KW-0812">Transmembrane</keyword>
<dbReference type="PIRSF" id="PIRSF019693">
    <property type="entry name" value="VAMP-associated"/>
    <property type="match status" value="1"/>
</dbReference>
<keyword evidence="5 7" id="KW-0472">Membrane</keyword>
<accession>A0A139HP05</accession>
<organism evidence="9 10">
    <name type="scientific">Pseudocercospora eumusae</name>
    <dbReference type="NCBI Taxonomy" id="321146"/>
    <lineage>
        <taxon>Eukaryota</taxon>
        <taxon>Fungi</taxon>
        <taxon>Dikarya</taxon>
        <taxon>Ascomycota</taxon>
        <taxon>Pezizomycotina</taxon>
        <taxon>Dothideomycetes</taxon>
        <taxon>Dothideomycetidae</taxon>
        <taxon>Mycosphaerellales</taxon>
        <taxon>Mycosphaerellaceae</taxon>
        <taxon>Pseudocercospora</taxon>
    </lineage>
</organism>
<dbReference type="GO" id="GO:0090158">
    <property type="term" value="P:endoplasmic reticulum membrane organization"/>
    <property type="evidence" value="ECO:0007669"/>
    <property type="project" value="TreeGrafter"/>
</dbReference>
<keyword evidence="4 7" id="KW-1133">Transmembrane helix</keyword>
<dbReference type="GO" id="GO:0160219">
    <property type="term" value="C:cortical endoplasmic reticulum membrane"/>
    <property type="evidence" value="ECO:0007669"/>
    <property type="project" value="UniProtKB-ARBA"/>
</dbReference>
<evidence type="ECO:0000313" key="9">
    <source>
        <dbReference type="EMBL" id="KXT04166.1"/>
    </source>
</evidence>
<evidence type="ECO:0000256" key="6">
    <source>
        <dbReference type="SAM" id="MobiDB-lite"/>
    </source>
</evidence>
<dbReference type="GO" id="GO:0007009">
    <property type="term" value="P:plasma membrane organization"/>
    <property type="evidence" value="ECO:0007669"/>
    <property type="project" value="UniProtKB-ARBA"/>
</dbReference>
<gene>
    <name evidence="9" type="ORF">AC578_62</name>
</gene>
<dbReference type="PANTHER" id="PTHR10809">
    <property type="entry name" value="VESICLE-ASSOCIATED MEMBRANE PROTEIN-ASSOCIATED PROTEIN"/>
    <property type="match status" value="1"/>
</dbReference>
<feature type="region of interest" description="Disordered" evidence="6">
    <location>
        <begin position="135"/>
        <end position="187"/>
    </location>
</feature>
<dbReference type="PANTHER" id="PTHR10809:SF6">
    <property type="entry name" value="AT11025P-RELATED"/>
    <property type="match status" value="1"/>
</dbReference>
<dbReference type="GO" id="GO:0051685">
    <property type="term" value="P:maintenance of ER location"/>
    <property type="evidence" value="ECO:0007669"/>
    <property type="project" value="UniProtKB-ARBA"/>
</dbReference>
<reference evidence="9 10" key="1">
    <citation type="submission" date="2015-07" db="EMBL/GenBank/DDBJ databases">
        <title>Comparative genomics of the Sigatoka disease complex on banana suggests a link between parallel evolutionary changes in Pseudocercospora fijiensis and Pseudocercospora eumusae and increased virulence on the banana host.</title>
        <authorList>
            <person name="Chang T.-C."/>
            <person name="Salvucci A."/>
            <person name="Crous P.W."/>
            <person name="Stergiopoulos I."/>
        </authorList>
    </citation>
    <scope>NUCLEOTIDE SEQUENCE [LARGE SCALE GENOMIC DNA]</scope>
    <source>
        <strain evidence="9 10">CBS 114824</strain>
    </source>
</reference>
<dbReference type="GO" id="GO:0061709">
    <property type="term" value="P:reticulophagy"/>
    <property type="evidence" value="ECO:0007669"/>
    <property type="project" value="UniProtKB-ARBA"/>
</dbReference>
<evidence type="ECO:0000313" key="10">
    <source>
        <dbReference type="Proteomes" id="UP000070133"/>
    </source>
</evidence>
<comment type="subcellular location">
    <subcellularLocation>
        <location evidence="1">Endoplasmic reticulum membrane</location>
        <topology evidence="1">Single-pass type IV membrane protein</topology>
    </subcellularLocation>
</comment>
<dbReference type="GO" id="GO:1902647">
    <property type="term" value="P:negative regulation of 1-phosphatidyl-1D-myo-inositol 4,5-bisphosphate biosynthetic process"/>
    <property type="evidence" value="ECO:0007669"/>
    <property type="project" value="UniProtKB-ARBA"/>
</dbReference>
<evidence type="ECO:0000256" key="7">
    <source>
        <dbReference type="SAM" id="Phobius"/>
    </source>
</evidence>
<dbReference type="EMBL" id="LFZN01000023">
    <property type="protein sequence ID" value="KXT04166.1"/>
    <property type="molecule type" value="Genomic_DNA"/>
</dbReference>
<dbReference type="InterPro" id="IPR016763">
    <property type="entry name" value="VAP"/>
</dbReference>
<dbReference type="Proteomes" id="UP000070133">
    <property type="component" value="Unassembled WGS sequence"/>
</dbReference>
<name>A0A139HP05_9PEZI</name>
<feature type="region of interest" description="Disordered" evidence="6">
    <location>
        <begin position="227"/>
        <end position="254"/>
    </location>
</feature>
<dbReference type="GO" id="GO:0001786">
    <property type="term" value="F:phosphatidylserine binding"/>
    <property type="evidence" value="ECO:0007669"/>
    <property type="project" value="UniProtKB-ARBA"/>
</dbReference>